<sequence>MTSAARWGLCATVKAPAADVLRFAAFHLSAGAHRIHICLDAPNPGAFAALKAHPKCRVTQCDDAYWQQVKGHRPAKHQIRQSFNATRTYRRVRDVDWLIHMDVDEFLVSELPVASALAALPQNIQSARTRPMEALAPSDAATFPDAFKKFLPNGPARLETAMRLYPTFGAYVKGGFVSHVAGKLFVRTGLPDMKIRIHNAQQNEQMNPRSTELDQVALAHCHASNWQAWRDAYQYRFEKGSYRANLAPAIPEADGGLTLHALFKTIRAHEGEHGLRTFFDEVCADTPEHRSRLEKEQLLVVHDLALETHLKTHFPDFTNG</sequence>
<dbReference type="EMBL" id="JAHXDN010000002">
    <property type="protein sequence ID" value="MBW4707930.1"/>
    <property type="molecule type" value="Genomic_DNA"/>
</dbReference>
<dbReference type="AlphaFoldDB" id="A0A9X1FU47"/>
<proteinExistence type="predicted"/>
<comment type="caution">
    <text evidence="1">The sequence shown here is derived from an EMBL/GenBank/DDBJ whole genome shotgun (WGS) entry which is preliminary data.</text>
</comment>
<dbReference type="Pfam" id="PF13704">
    <property type="entry name" value="Glyco_tranf_2_4"/>
    <property type="match status" value="1"/>
</dbReference>
<reference evidence="1" key="1">
    <citation type="submission" date="2021-07" db="EMBL/GenBank/DDBJ databases">
        <title>Roseobacter insulae sp. nov., isolated from a tidal flat.</title>
        <authorList>
            <person name="Park S."/>
            <person name="Yoon J.-H."/>
        </authorList>
    </citation>
    <scope>NUCLEOTIDE SEQUENCE</scope>
    <source>
        <strain evidence="1">YSTF-M11</strain>
    </source>
</reference>
<gene>
    <name evidence="1" type="ORF">KX928_09040</name>
</gene>
<evidence type="ECO:0000313" key="1">
    <source>
        <dbReference type="EMBL" id="MBW4707930.1"/>
    </source>
</evidence>
<protein>
    <submittedName>
        <fullName evidence="1">Glycosyltransferase family 2 protein</fullName>
    </submittedName>
</protein>
<keyword evidence="2" id="KW-1185">Reference proteome</keyword>
<name>A0A9X1FU47_9RHOB</name>
<dbReference type="RefSeq" id="WP_219501257.1">
    <property type="nucleotide sequence ID" value="NZ_JAHXDN010000002.1"/>
</dbReference>
<dbReference type="Proteomes" id="UP001138661">
    <property type="component" value="Unassembled WGS sequence"/>
</dbReference>
<evidence type="ECO:0000313" key="2">
    <source>
        <dbReference type="Proteomes" id="UP001138661"/>
    </source>
</evidence>
<accession>A0A9X1FU47</accession>
<organism evidence="1 2">
    <name type="scientific">Roseobacter insulae</name>
    <dbReference type="NCBI Taxonomy" id="2859783"/>
    <lineage>
        <taxon>Bacteria</taxon>
        <taxon>Pseudomonadati</taxon>
        <taxon>Pseudomonadota</taxon>
        <taxon>Alphaproteobacteria</taxon>
        <taxon>Rhodobacterales</taxon>
        <taxon>Roseobacteraceae</taxon>
        <taxon>Roseobacter</taxon>
    </lineage>
</organism>